<comment type="caution">
    <text evidence="2">The sequence shown here is derived from an EMBL/GenBank/DDBJ whole genome shotgun (WGS) entry which is preliminary data.</text>
</comment>
<dbReference type="AlphaFoldDB" id="A0AA42LT98"/>
<dbReference type="RefSeq" id="WP_279996851.1">
    <property type="nucleotide sequence ID" value="NZ_JAOCDZ010000021.1"/>
</dbReference>
<protein>
    <submittedName>
        <fullName evidence="2">Prepilin</fullName>
    </submittedName>
</protein>
<accession>A0AA42LT98</accession>
<reference evidence="2" key="1">
    <citation type="submission" date="2022-09" db="EMBL/GenBank/DDBJ databases">
        <title>Intensive care unit water sources are persistently colonized with multi-drug resistant bacteria and are the site of extensive horizontal gene transfer of antibiotic resistance genes.</title>
        <authorList>
            <person name="Diorio-Toth L."/>
        </authorList>
    </citation>
    <scope>NUCLEOTIDE SEQUENCE</scope>
    <source>
        <strain evidence="2">GD03843</strain>
    </source>
</reference>
<gene>
    <name evidence="2" type="ORF">N5D93_24765</name>
</gene>
<keyword evidence="1" id="KW-0812">Transmembrane</keyword>
<keyword evidence="1" id="KW-0472">Membrane</keyword>
<organism evidence="2 3">
    <name type="scientific">Achromobacter spanius</name>
    <dbReference type="NCBI Taxonomy" id="217203"/>
    <lineage>
        <taxon>Bacteria</taxon>
        <taxon>Pseudomonadati</taxon>
        <taxon>Pseudomonadota</taxon>
        <taxon>Betaproteobacteria</taxon>
        <taxon>Burkholderiales</taxon>
        <taxon>Alcaligenaceae</taxon>
        <taxon>Achromobacter</taxon>
    </lineage>
</organism>
<dbReference type="Proteomes" id="UP001161094">
    <property type="component" value="Unassembled WGS sequence"/>
</dbReference>
<sequence length="362" mass="37023">MSPTVAGNSARCAAACLGQRGFSLLGLALTLALTSMIAIWASSQLVQRIEDAAARSTGVWLTQVRQAAADVLKQHFSGLAKGESLQGEAGVPLFADPYAPTVAELRASAHLPADFPERAAMGFAARINIAKSEACPGERCRIDALVYSAKPVLKAGTHAPDLVSIAAVIDAAQGYGGAVWPEAPGQVRGAAFSFPNPWAAGAPALSAGTVALWAGVGAQAEADRPPAMPDLSAYVKIGDVRDPMLGGALTVASSINAGAYLSVGARAVARESCHVATGTIASTHDGELLSCQFGVWQRASSSFGGAYSINHPRGCRHYTGVSTANPLTGQCSCPPGFAGVIVSAGGKWSETEGWTTGYVCVR</sequence>
<evidence type="ECO:0000313" key="2">
    <source>
        <dbReference type="EMBL" id="MDH0739050.1"/>
    </source>
</evidence>
<evidence type="ECO:0000256" key="1">
    <source>
        <dbReference type="SAM" id="Phobius"/>
    </source>
</evidence>
<proteinExistence type="predicted"/>
<name>A0AA42LT98_9BURK</name>
<feature type="transmembrane region" description="Helical" evidence="1">
    <location>
        <begin position="21"/>
        <end position="41"/>
    </location>
</feature>
<evidence type="ECO:0000313" key="3">
    <source>
        <dbReference type="Proteomes" id="UP001161094"/>
    </source>
</evidence>
<keyword evidence="1" id="KW-1133">Transmembrane helix</keyword>
<dbReference type="EMBL" id="JAOCDZ010000021">
    <property type="protein sequence ID" value="MDH0739050.1"/>
    <property type="molecule type" value="Genomic_DNA"/>
</dbReference>